<dbReference type="SUPFAM" id="SSF51182">
    <property type="entry name" value="RmlC-like cupins"/>
    <property type="match status" value="1"/>
</dbReference>
<dbReference type="PIRSF" id="PIRSF006232">
    <property type="entry name" value="Pirin"/>
    <property type="match status" value="1"/>
</dbReference>
<dbReference type="PANTHER" id="PTHR43212">
    <property type="entry name" value="QUERCETIN 2,3-DIOXYGENASE"/>
    <property type="match status" value="1"/>
</dbReference>
<feature type="domain" description="Pirin N-terminal" evidence="4">
    <location>
        <begin position="8"/>
        <end position="119"/>
    </location>
</feature>
<feature type="domain" description="Quercetin 2,3-dioxygenase C-terminal cupin" evidence="5">
    <location>
        <begin position="146"/>
        <end position="231"/>
    </location>
</feature>
<dbReference type="Pfam" id="PF17954">
    <property type="entry name" value="Pirin_C_2"/>
    <property type="match status" value="1"/>
</dbReference>
<dbReference type="InterPro" id="IPR011051">
    <property type="entry name" value="RmlC_Cupin_sf"/>
</dbReference>
<comment type="similarity">
    <text evidence="1 3">Belongs to the pirin family.</text>
</comment>
<comment type="caution">
    <text evidence="6">The sequence shown here is derived from an EMBL/GenBank/DDBJ whole genome shotgun (WGS) entry which is preliminary data.</text>
</comment>
<evidence type="ECO:0000313" key="6">
    <source>
        <dbReference type="EMBL" id="RTZ77255.1"/>
    </source>
</evidence>
<dbReference type="AlphaFoldDB" id="A0A432G120"/>
<dbReference type="CDD" id="cd20311">
    <property type="entry name" value="cupin_Yhhw_C"/>
    <property type="match status" value="1"/>
</dbReference>
<dbReference type="Pfam" id="PF02678">
    <property type="entry name" value="Pirin"/>
    <property type="match status" value="1"/>
</dbReference>
<evidence type="ECO:0000259" key="5">
    <source>
        <dbReference type="Pfam" id="PF17954"/>
    </source>
</evidence>
<dbReference type="InterPro" id="IPR014710">
    <property type="entry name" value="RmlC-like_jellyroll"/>
</dbReference>
<gene>
    <name evidence="6" type="ORF">DSY97_10225</name>
</gene>
<feature type="binding site" evidence="2">
    <location>
        <position position="59"/>
    </location>
    <ligand>
        <name>Fe cation</name>
        <dbReference type="ChEBI" id="CHEBI:24875"/>
    </ligand>
</feature>
<feature type="binding site" evidence="2">
    <location>
        <position position="101"/>
    </location>
    <ligand>
        <name>Fe cation</name>
        <dbReference type="ChEBI" id="CHEBI:24875"/>
    </ligand>
</feature>
<dbReference type="CDD" id="cd02910">
    <property type="entry name" value="cupin_Yhhw_N"/>
    <property type="match status" value="1"/>
</dbReference>
<reference evidence="6 7" key="1">
    <citation type="submission" date="2018-06" db="EMBL/GenBank/DDBJ databases">
        <title>Combined omics and stable isotope probing to characterize newly discovered Mariana Back-Arc vent microbial communities.</title>
        <authorList>
            <person name="Trembath-Reichert E."/>
            <person name="Huber J.A."/>
        </authorList>
    </citation>
    <scope>NUCLEOTIDE SEQUENCE [LARGE SCALE GENOMIC DNA]</scope>
    <source>
        <strain evidence="6">MAG 63_1</strain>
    </source>
</reference>
<dbReference type="Proteomes" id="UP000286801">
    <property type="component" value="Unassembled WGS sequence"/>
</dbReference>
<evidence type="ECO:0000313" key="7">
    <source>
        <dbReference type="Proteomes" id="UP000286801"/>
    </source>
</evidence>
<dbReference type="PANTHER" id="PTHR43212:SF3">
    <property type="entry name" value="QUERCETIN 2,3-DIOXYGENASE"/>
    <property type="match status" value="1"/>
</dbReference>
<name>A0A432G120_9DELT</name>
<evidence type="ECO:0000256" key="2">
    <source>
        <dbReference type="PIRSR" id="PIRSR006232-1"/>
    </source>
</evidence>
<keyword evidence="2" id="KW-0408">Iron</keyword>
<comment type="cofactor">
    <cofactor evidence="2">
        <name>Fe cation</name>
        <dbReference type="ChEBI" id="CHEBI:24875"/>
    </cofactor>
    <text evidence="2">Binds 1 Fe cation per subunit.</text>
</comment>
<evidence type="ECO:0000259" key="4">
    <source>
        <dbReference type="Pfam" id="PF02678"/>
    </source>
</evidence>
<evidence type="ECO:0000256" key="3">
    <source>
        <dbReference type="RuleBase" id="RU003457"/>
    </source>
</evidence>
<dbReference type="InterPro" id="IPR003829">
    <property type="entry name" value="Pirin_N_dom"/>
</dbReference>
<dbReference type="InterPro" id="IPR012093">
    <property type="entry name" value="Pirin"/>
</dbReference>
<dbReference type="InterPro" id="IPR041602">
    <property type="entry name" value="Quercetinase_C"/>
</dbReference>
<proteinExistence type="inferred from homology"/>
<keyword evidence="2" id="KW-0479">Metal-binding</keyword>
<feature type="binding site" evidence="2">
    <location>
        <position position="57"/>
    </location>
    <ligand>
        <name>Fe cation</name>
        <dbReference type="ChEBI" id="CHEBI:24875"/>
    </ligand>
</feature>
<dbReference type="GO" id="GO:0046872">
    <property type="term" value="F:metal ion binding"/>
    <property type="evidence" value="ECO:0007669"/>
    <property type="project" value="UniProtKB-KW"/>
</dbReference>
<organism evidence="6 7">
    <name type="scientific">SAR324 cluster bacterium</name>
    <dbReference type="NCBI Taxonomy" id="2024889"/>
    <lineage>
        <taxon>Bacteria</taxon>
        <taxon>Deltaproteobacteria</taxon>
        <taxon>SAR324 cluster</taxon>
    </lineage>
</organism>
<dbReference type="EMBL" id="QNZL01000275">
    <property type="protein sequence ID" value="RTZ77255.1"/>
    <property type="molecule type" value="Genomic_DNA"/>
</dbReference>
<sequence>MLKIRKSEERGHVQFTWLDTRHSFWFGSYYDPSFMGFRNLRVINEDKIAPGRGFPTHGHQDMEIITYMISGALEHKDSMGNYDVIRPREIQHMSAGTGIRHSEYNASDSAEAHVLQIWIEPGKNGIGPEYTQKFVCDVVKPGKLGLLSSPEGKGGVLTMHADALLYMGNLFDNQEIEHPLEVKKHAWVQIVSGELLLNGTKLQAGDGAAVSEESVVKIRSSRSSEFLLFELN</sequence>
<dbReference type="Gene3D" id="2.60.120.10">
    <property type="entry name" value="Jelly Rolls"/>
    <property type="match status" value="2"/>
</dbReference>
<evidence type="ECO:0000256" key="1">
    <source>
        <dbReference type="ARBA" id="ARBA00008416"/>
    </source>
</evidence>
<accession>A0A432G120</accession>
<feature type="binding site" evidence="2">
    <location>
        <position position="103"/>
    </location>
    <ligand>
        <name>Fe cation</name>
        <dbReference type="ChEBI" id="CHEBI:24875"/>
    </ligand>
</feature>
<protein>
    <submittedName>
        <fullName evidence="6">Pirin family protein</fullName>
    </submittedName>
</protein>